<dbReference type="Proteomes" id="UP000254260">
    <property type="component" value="Unassembled WGS sequence"/>
</dbReference>
<dbReference type="PANTHER" id="PTHR13696:SF52">
    <property type="entry name" value="PARA FAMILY PROTEIN CT_582"/>
    <property type="match status" value="1"/>
</dbReference>
<accession>A0A379PP37</accession>
<feature type="domain" description="AAA" evidence="1">
    <location>
        <begin position="116"/>
        <end position="280"/>
    </location>
</feature>
<protein>
    <submittedName>
        <fullName evidence="2">ParA family protein</fullName>
    </submittedName>
</protein>
<dbReference type="RefSeq" id="WP_115292698.1">
    <property type="nucleotide sequence ID" value="NZ_UGUU01000002.1"/>
</dbReference>
<evidence type="ECO:0000259" key="1">
    <source>
        <dbReference type="Pfam" id="PF13614"/>
    </source>
</evidence>
<dbReference type="SUPFAM" id="SSF52540">
    <property type="entry name" value="P-loop containing nucleoside triphosphate hydrolases"/>
    <property type="match status" value="1"/>
</dbReference>
<dbReference type="CDD" id="cd02042">
    <property type="entry name" value="ParAB_family"/>
    <property type="match status" value="1"/>
</dbReference>
<dbReference type="OrthoDB" id="5288747at2"/>
<organism evidence="2 3">
    <name type="scientific">Ectopseudomonas mendocina</name>
    <name type="common">Pseudomonas mendocina</name>
    <dbReference type="NCBI Taxonomy" id="300"/>
    <lineage>
        <taxon>Bacteria</taxon>
        <taxon>Pseudomonadati</taxon>
        <taxon>Pseudomonadota</taxon>
        <taxon>Gammaproteobacteria</taxon>
        <taxon>Pseudomonadales</taxon>
        <taxon>Pseudomonadaceae</taxon>
        <taxon>Ectopseudomonas</taxon>
    </lineage>
</organism>
<dbReference type="InterPro" id="IPR050678">
    <property type="entry name" value="DNA_Partitioning_ATPase"/>
</dbReference>
<dbReference type="InterPro" id="IPR027417">
    <property type="entry name" value="P-loop_NTPase"/>
</dbReference>
<gene>
    <name evidence="2" type="primary">soj_3</name>
    <name evidence="2" type="ORF">NCTC10899_05080</name>
</gene>
<dbReference type="Gene3D" id="3.40.50.300">
    <property type="entry name" value="P-loop containing nucleotide triphosphate hydrolases"/>
    <property type="match status" value="1"/>
</dbReference>
<dbReference type="EMBL" id="UGUU01000002">
    <property type="protein sequence ID" value="SUE95839.1"/>
    <property type="molecule type" value="Genomic_DNA"/>
</dbReference>
<dbReference type="Pfam" id="PF13614">
    <property type="entry name" value="AAA_31"/>
    <property type="match status" value="1"/>
</dbReference>
<reference evidence="2 3" key="1">
    <citation type="submission" date="2018-06" db="EMBL/GenBank/DDBJ databases">
        <authorList>
            <consortium name="Pathogen Informatics"/>
            <person name="Doyle S."/>
        </authorList>
    </citation>
    <scope>NUCLEOTIDE SEQUENCE [LARGE SCALE GENOMIC DNA]</scope>
    <source>
        <strain evidence="2 3">NCTC10899</strain>
    </source>
</reference>
<evidence type="ECO:0000313" key="3">
    <source>
        <dbReference type="Proteomes" id="UP000254260"/>
    </source>
</evidence>
<evidence type="ECO:0000313" key="2">
    <source>
        <dbReference type="EMBL" id="SUE95839.1"/>
    </source>
</evidence>
<sequence>MTEIGNETELLAIEQSMGTKSAGLLFEQFAVDGNADLDAARTIITHPEDRKLARTWGINEAAPMIGRSISYIRQNEAESVRRDEQGRWHFTLEDINRLREKYGTLYKRPAGSKAMILAISNFKGGVAKTTTCIHLAQKAAMEGLRVLVVDLDPQASTTFNLGSVIPDIEVGKRDIINDSMIIDPQMIHNAIVHTYFHNIHLIPSNLHLQELDVVLPNSEANNSAELGHPAYRLANALEVISNDYDLIILDCGPNMASVSVNAMTACNGLIVPLPPQTFDHASFVMLSSSLASYFKATGKELDYLRLLITKHPGSQSKGAALIEQKIRRMYGSYVLNNVVSMTAEIQKASSEMSTVYDQAANKNSRRTYQRAIEILDAVNNEIIGDLKIIWARQAREATNS</sequence>
<name>A0A379PP37_ECTME</name>
<dbReference type="AlphaFoldDB" id="A0A379PP37"/>
<dbReference type="PANTHER" id="PTHR13696">
    <property type="entry name" value="P-LOOP CONTAINING NUCLEOSIDE TRIPHOSPHATE HYDROLASE"/>
    <property type="match status" value="1"/>
</dbReference>
<proteinExistence type="predicted"/>
<dbReference type="InterPro" id="IPR025669">
    <property type="entry name" value="AAA_dom"/>
</dbReference>